<sequence length="94" mass="10562">MKLVTKVVPVSDFVHEARSRKHALLRMASDDPVERLLVQEYAEATPDPPPTAAHRGIATRGCPRCARTMWRQWDTGPLWVCSRCGHLEDGEALL</sequence>
<gene>
    <name evidence="1" type="ORF">HCJ92_22080</name>
</gene>
<dbReference type="EMBL" id="JAAVJB010000303">
    <property type="protein sequence ID" value="NJP68903.1"/>
    <property type="molecule type" value="Genomic_DNA"/>
</dbReference>
<keyword evidence="2" id="KW-1185">Reference proteome</keyword>
<accession>A0ABX1AP94</accession>
<organism evidence="1 2">
    <name type="scientific">Streptomyces spiramenti</name>
    <dbReference type="NCBI Taxonomy" id="2720606"/>
    <lineage>
        <taxon>Bacteria</taxon>
        <taxon>Bacillati</taxon>
        <taxon>Actinomycetota</taxon>
        <taxon>Actinomycetes</taxon>
        <taxon>Kitasatosporales</taxon>
        <taxon>Streptomycetaceae</taxon>
        <taxon>Streptomyces</taxon>
    </lineage>
</organism>
<evidence type="ECO:0000313" key="2">
    <source>
        <dbReference type="Proteomes" id="UP000746503"/>
    </source>
</evidence>
<evidence type="ECO:0008006" key="3">
    <source>
        <dbReference type="Google" id="ProtNLM"/>
    </source>
</evidence>
<dbReference type="Proteomes" id="UP000746503">
    <property type="component" value="Unassembled WGS sequence"/>
</dbReference>
<evidence type="ECO:0000313" key="1">
    <source>
        <dbReference type="EMBL" id="NJP68903.1"/>
    </source>
</evidence>
<protein>
    <recommendedName>
        <fullName evidence="3">GATA-type domain-containing protein</fullName>
    </recommendedName>
</protein>
<reference evidence="1 2" key="1">
    <citation type="submission" date="2020-03" db="EMBL/GenBank/DDBJ databases">
        <title>Draft genome of Streptomyces sp. ventii, isolated from the Axial Seamount in the Pacific Ocean, and resequencing of the two type strains Streptomyces lonarensis strain NCL 716 and Streptomyces bohaiensis strain 11A07.</title>
        <authorList>
            <person name="Loughran R.M."/>
            <person name="Pfannmuller K.M."/>
            <person name="Wasson B.J."/>
            <person name="Deadmond M.C."/>
            <person name="Paddock B.E."/>
            <person name="Koyack M.J."/>
            <person name="Gallegos D.A."/>
            <person name="Mitchell E.A."/>
            <person name="Ushijima B."/>
            <person name="Saw J.H."/>
            <person name="Mcphail K.L."/>
            <person name="Videau P."/>
        </authorList>
    </citation>
    <scope>NUCLEOTIDE SEQUENCE [LARGE SCALE GENOMIC DNA]</scope>
    <source>
        <strain evidence="2">5675061</strain>
    </source>
</reference>
<proteinExistence type="predicted"/>
<comment type="caution">
    <text evidence="1">The sequence shown here is derived from an EMBL/GenBank/DDBJ whole genome shotgun (WGS) entry which is preliminary data.</text>
</comment>
<name>A0ABX1AP94_9ACTN</name>